<dbReference type="Gene3D" id="3.10.20.320">
    <property type="entry name" value="Putative peptidoglycan bound protein (lpxtg motif)"/>
    <property type="match status" value="1"/>
</dbReference>
<evidence type="ECO:0000313" key="9">
    <source>
        <dbReference type="EMBL" id="RHW49359.1"/>
    </source>
</evidence>
<evidence type="ECO:0000256" key="4">
    <source>
        <dbReference type="ARBA" id="ARBA00022737"/>
    </source>
</evidence>
<keyword evidence="7" id="KW-0812">Transmembrane</keyword>
<dbReference type="InterPro" id="IPR009459">
    <property type="entry name" value="MucBP_dom"/>
</dbReference>
<evidence type="ECO:0000256" key="5">
    <source>
        <dbReference type="ARBA" id="ARBA00023088"/>
    </source>
</evidence>
<evidence type="ECO:0000313" key="10">
    <source>
        <dbReference type="Proteomes" id="UP000283380"/>
    </source>
</evidence>
<sequence>MTLNLNHIGVAERTQDMSKRKGIFKDGKKIILGAVTFIVLSFLTANTKVAASSLSSSPKPAVAVYDGATATNSVKVKYQDDKGNPIESFKDEVISTSKIKVPQIPGYTFKSAQYADKPIDSKDNLIEITTPVADGILILTYTKDTVVDKREPIKGANVIVKYQAEDGNTLATEEVLSGNLGDGYISTAKEIPGYTLKTRPTNAVGFFDSVEQIVTYIYTKNGQTNSTDNESVVPPKDDKSSNKQQGHSQNCLPTGKKPTDSKTKITSNSTRGKGKGLNDPNNDHSAGKLPQTGINKQAQLSLLVAGIVLLLTGISLTSLKSKKKN</sequence>
<keyword evidence="7" id="KW-0472">Membrane</keyword>
<keyword evidence="1" id="KW-0134">Cell wall</keyword>
<comment type="caution">
    <text evidence="9">The sequence shown here is derived from an EMBL/GenBank/DDBJ whole genome shotgun (WGS) entry which is preliminary data.</text>
</comment>
<evidence type="ECO:0000259" key="8">
    <source>
        <dbReference type="PROSITE" id="PS50847"/>
    </source>
</evidence>
<feature type="transmembrane region" description="Helical" evidence="7">
    <location>
        <begin position="300"/>
        <end position="319"/>
    </location>
</feature>
<evidence type="ECO:0000256" key="7">
    <source>
        <dbReference type="SAM" id="Phobius"/>
    </source>
</evidence>
<dbReference type="EMBL" id="QOCU01000008">
    <property type="protein sequence ID" value="RHW49359.1"/>
    <property type="molecule type" value="Genomic_DNA"/>
</dbReference>
<evidence type="ECO:0000256" key="3">
    <source>
        <dbReference type="ARBA" id="ARBA00022729"/>
    </source>
</evidence>
<evidence type="ECO:0000256" key="1">
    <source>
        <dbReference type="ARBA" id="ARBA00022512"/>
    </source>
</evidence>
<keyword evidence="5" id="KW-0572">Peptidoglycan-anchor</keyword>
<dbReference type="Pfam" id="PF00746">
    <property type="entry name" value="Gram_pos_anchor"/>
    <property type="match status" value="1"/>
</dbReference>
<dbReference type="PROSITE" id="PS50847">
    <property type="entry name" value="GRAM_POS_ANCHORING"/>
    <property type="match status" value="1"/>
</dbReference>
<dbReference type="Pfam" id="PF06458">
    <property type="entry name" value="MucBP"/>
    <property type="match status" value="2"/>
</dbReference>
<feature type="region of interest" description="Disordered" evidence="6">
    <location>
        <begin position="224"/>
        <end position="290"/>
    </location>
</feature>
<dbReference type="NCBIfam" id="TIGR01167">
    <property type="entry name" value="LPXTG_anchor"/>
    <property type="match status" value="1"/>
</dbReference>
<evidence type="ECO:0000256" key="6">
    <source>
        <dbReference type="SAM" id="MobiDB-lite"/>
    </source>
</evidence>
<feature type="compositionally biased region" description="Polar residues" evidence="6">
    <location>
        <begin position="242"/>
        <end position="252"/>
    </location>
</feature>
<keyword evidence="7" id="KW-1133">Transmembrane helix</keyword>
<keyword evidence="2" id="KW-0964">Secreted</keyword>
<reference evidence="9 10" key="1">
    <citation type="submission" date="2018-07" db="EMBL/GenBank/DDBJ databases">
        <title>Genome sequences of six Lactobacillus spp. isolated from bumble bee guts.</title>
        <authorList>
            <person name="Motta E.V.S."/>
            <person name="Moran N.A."/>
        </authorList>
    </citation>
    <scope>NUCLEOTIDE SEQUENCE [LARGE SCALE GENOMIC DNA]</scope>
    <source>
        <strain evidence="9 10">BI-4G</strain>
    </source>
</reference>
<dbReference type="Proteomes" id="UP000283380">
    <property type="component" value="Unassembled WGS sequence"/>
</dbReference>
<accession>A0ABX9LSX1</accession>
<keyword evidence="4" id="KW-0677">Repeat</keyword>
<evidence type="ECO:0000256" key="2">
    <source>
        <dbReference type="ARBA" id="ARBA00022525"/>
    </source>
</evidence>
<protein>
    <recommendedName>
        <fullName evidence="8">Gram-positive cocci surface proteins LPxTG domain-containing protein</fullName>
    </recommendedName>
</protein>
<organism evidence="9 10">
    <name type="scientific">Lactobacillus bombicola</name>
    <dbReference type="NCBI Taxonomy" id="1505723"/>
    <lineage>
        <taxon>Bacteria</taxon>
        <taxon>Bacillati</taxon>
        <taxon>Bacillota</taxon>
        <taxon>Bacilli</taxon>
        <taxon>Lactobacillales</taxon>
        <taxon>Lactobacillaceae</taxon>
        <taxon>Lactobacillus</taxon>
    </lineage>
</organism>
<gene>
    <name evidence="9" type="ORF">DS834_07170</name>
</gene>
<name>A0ABX9LSX1_9LACO</name>
<keyword evidence="10" id="KW-1185">Reference proteome</keyword>
<proteinExistence type="predicted"/>
<feature type="domain" description="Gram-positive cocci surface proteins LPxTG" evidence="8">
    <location>
        <begin position="289"/>
        <end position="325"/>
    </location>
</feature>
<dbReference type="InterPro" id="IPR019931">
    <property type="entry name" value="LPXTG_anchor"/>
</dbReference>
<keyword evidence="3" id="KW-0732">Signal</keyword>